<gene>
    <name evidence="2" type="ORF">FA13DRAFT_1865018</name>
</gene>
<dbReference type="EMBL" id="QPFP01000028">
    <property type="protein sequence ID" value="TEB29200.1"/>
    <property type="molecule type" value="Genomic_DNA"/>
</dbReference>
<protein>
    <submittedName>
        <fullName evidence="2">Uncharacterized protein</fullName>
    </submittedName>
</protein>
<feature type="chain" id="PRO_5021348188" evidence="1">
    <location>
        <begin position="27"/>
        <end position="270"/>
    </location>
</feature>
<dbReference type="AlphaFoldDB" id="A0A4Y7T4Z9"/>
<evidence type="ECO:0000313" key="3">
    <source>
        <dbReference type="Proteomes" id="UP000298030"/>
    </source>
</evidence>
<keyword evidence="1" id="KW-0732">Signal</keyword>
<dbReference type="Proteomes" id="UP000298030">
    <property type="component" value="Unassembled WGS sequence"/>
</dbReference>
<evidence type="ECO:0000313" key="2">
    <source>
        <dbReference type="EMBL" id="TEB29200.1"/>
    </source>
</evidence>
<evidence type="ECO:0000256" key="1">
    <source>
        <dbReference type="SAM" id="SignalP"/>
    </source>
</evidence>
<sequence length="270" mass="29879">MCRPRRGCLLCFPTLLDLVGYRVIWAGRDADIPLAQPNVDPSSPLLVASSNLKPTRVNLEGLGILDARSLEENEKQPRGHLYSPPTDASRTISNCVLTSAFDNPYTFLPSSSPQAALYFGGISPFKNTYRCNGKWLLWESNGIGEVEEMNRQLQSHGIEPVNNRIHTEDQGRRSIGVRPSEWRWGSKRILRMVGHKGEGSSDALVCSTGSVILSSRIRNKRESVIAFLIRYHSVINSRYAFIGGVADNIEEAHLLCMTKSVGGGGLRLGW</sequence>
<accession>A0A4Y7T4Z9</accession>
<reference evidence="2 3" key="1">
    <citation type="journal article" date="2019" name="Nat. Ecol. Evol.">
        <title>Megaphylogeny resolves global patterns of mushroom evolution.</title>
        <authorList>
            <person name="Varga T."/>
            <person name="Krizsan K."/>
            <person name="Foldi C."/>
            <person name="Dima B."/>
            <person name="Sanchez-Garcia M."/>
            <person name="Sanchez-Ramirez S."/>
            <person name="Szollosi G.J."/>
            <person name="Szarkandi J.G."/>
            <person name="Papp V."/>
            <person name="Albert L."/>
            <person name="Andreopoulos W."/>
            <person name="Angelini C."/>
            <person name="Antonin V."/>
            <person name="Barry K.W."/>
            <person name="Bougher N.L."/>
            <person name="Buchanan P."/>
            <person name="Buyck B."/>
            <person name="Bense V."/>
            <person name="Catcheside P."/>
            <person name="Chovatia M."/>
            <person name="Cooper J."/>
            <person name="Damon W."/>
            <person name="Desjardin D."/>
            <person name="Finy P."/>
            <person name="Geml J."/>
            <person name="Haridas S."/>
            <person name="Hughes K."/>
            <person name="Justo A."/>
            <person name="Karasinski D."/>
            <person name="Kautmanova I."/>
            <person name="Kiss B."/>
            <person name="Kocsube S."/>
            <person name="Kotiranta H."/>
            <person name="LaButti K.M."/>
            <person name="Lechner B.E."/>
            <person name="Liimatainen K."/>
            <person name="Lipzen A."/>
            <person name="Lukacs Z."/>
            <person name="Mihaltcheva S."/>
            <person name="Morgado L.N."/>
            <person name="Niskanen T."/>
            <person name="Noordeloos M.E."/>
            <person name="Ohm R.A."/>
            <person name="Ortiz-Santana B."/>
            <person name="Ovrebo C."/>
            <person name="Racz N."/>
            <person name="Riley R."/>
            <person name="Savchenko A."/>
            <person name="Shiryaev A."/>
            <person name="Soop K."/>
            <person name="Spirin V."/>
            <person name="Szebenyi C."/>
            <person name="Tomsovsky M."/>
            <person name="Tulloss R.E."/>
            <person name="Uehling J."/>
            <person name="Grigoriev I.V."/>
            <person name="Vagvolgyi C."/>
            <person name="Papp T."/>
            <person name="Martin F.M."/>
            <person name="Miettinen O."/>
            <person name="Hibbett D.S."/>
            <person name="Nagy L.G."/>
        </authorList>
    </citation>
    <scope>NUCLEOTIDE SEQUENCE [LARGE SCALE GENOMIC DNA]</scope>
    <source>
        <strain evidence="2 3">FP101781</strain>
    </source>
</reference>
<comment type="caution">
    <text evidence="2">The sequence shown here is derived from an EMBL/GenBank/DDBJ whole genome shotgun (WGS) entry which is preliminary data.</text>
</comment>
<organism evidence="2 3">
    <name type="scientific">Coprinellus micaceus</name>
    <name type="common">Glistening ink-cap mushroom</name>
    <name type="synonym">Coprinus micaceus</name>
    <dbReference type="NCBI Taxonomy" id="71717"/>
    <lineage>
        <taxon>Eukaryota</taxon>
        <taxon>Fungi</taxon>
        <taxon>Dikarya</taxon>
        <taxon>Basidiomycota</taxon>
        <taxon>Agaricomycotina</taxon>
        <taxon>Agaricomycetes</taxon>
        <taxon>Agaricomycetidae</taxon>
        <taxon>Agaricales</taxon>
        <taxon>Agaricineae</taxon>
        <taxon>Psathyrellaceae</taxon>
        <taxon>Coprinellus</taxon>
    </lineage>
</organism>
<keyword evidence="3" id="KW-1185">Reference proteome</keyword>
<proteinExistence type="predicted"/>
<name>A0A4Y7T4Z9_COPMI</name>
<feature type="signal peptide" evidence="1">
    <location>
        <begin position="1"/>
        <end position="26"/>
    </location>
</feature>